<name>A0ABY6NED4_RALSL</name>
<protein>
    <submittedName>
        <fullName evidence="1">Uncharacterized protein</fullName>
    </submittedName>
</protein>
<organism evidence="1">
    <name type="scientific">Ralstonia solanacearum</name>
    <name type="common">Pseudomonas solanacearum</name>
    <dbReference type="NCBI Taxonomy" id="305"/>
    <lineage>
        <taxon>Bacteria</taxon>
        <taxon>Pseudomonadati</taxon>
        <taxon>Pseudomonadota</taxon>
        <taxon>Betaproteobacteria</taxon>
        <taxon>Burkholderiales</taxon>
        <taxon>Burkholderiaceae</taxon>
        <taxon>Ralstonia</taxon>
        <taxon>Ralstonia solanacearum species complex</taxon>
    </lineage>
</organism>
<evidence type="ECO:0000313" key="1">
    <source>
        <dbReference type="EMBL" id="UZF15636.1"/>
    </source>
</evidence>
<gene>
    <name evidence="1" type="ORF">LH706_04090</name>
</gene>
<sequence>MTMHGRRAVDPIGTSGSARCAARDLRHVDAQIDACVFVRLSSRFTDTRASRRVQVSRECDVSMRMSKSYRSRALVFVAQNFVRVVASTHRFFLRERALSAMSMHALTLMPDIARRARARFIAACICVAVNRHEHWVCGKRAFAGSNASTRSSGARKCPFAWSSDAHARSRLR</sequence>
<reference evidence="1" key="1">
    <citation type="submission" date="2021-10" db="EMBL/GenBank/DDBJ databases">
        <title>Complete genome sequences of five Ralstonia solancearum strains isolated from sunflower.</title>
        <authorList>
            <person name="She X."/>
            <person name="He Z."/>
        </authorList>
    </citation>
    <scope>NUCLEOTIDE SEQUENCE</scope>
    <source>
        <strain evidence="1">RS638</strain>
    </source>
</reference>
<dbReference type="EMBL" id="CP085043">
    <property type="protein sequence ID" value="UZF15636.1"/>
    <property type="molecule type" value="Genomic_DNA"/>
</dbReference>
<proteinExistence type="predicted"/>
<accession>A0ABY6NED4</accession>